<dbReference type="Proteomes" id="UP000262583">
    <property type="component" value="Chromosome"/>
</dbReference>
<dbReference type="Gene3D" id="3.30.70.1430">
    <property type="entry name" value="Multidrug efflux transporter AcrB pore domain"/>
    <property type="match status" value="2"/>
</dbReference>
<evidence type="ECO:0008006" key="4">
    <source>
        <dbReference type="Google" id="ProtNLM"/>
    </source>
</evidence>
<name>A0A2Z4YAR8_SUMC1</name>
<dbReference type="KEGG" id="schv:BRCON_2771"/>
<keyword evidence="1" id="KW-0812">Transmembrane</keyword>
<dbReference type="PANTHER" id="PTHR32063:SF0">
    <property type="entry name" value="SWARMING MOTILITY PROTEIN SWRC"/>
    <property type="match status" value="1"/>
</dbReference>
<feature type="transmembrane region" description="Helical" evidence="1">
    <location>
        <begin position="878"/>
        <end position="898"/>
    </location>
</feature>
<gene>
    <name evidence="2" type="ORF">BRCON_2771</name>
</gene>
<proteinExistence type="predicted"/>
<feature type="transmembrane region" description="Helical" evidence="1">
    <location>
        <begin position="316"/>
        <end position="332"/>
    </location>
</feature>
<feature type="transmembrane region" description="Helical" evidence="1">
    <location>
        <begin position="339"/>
        <end position="359"/>
    </location>
</feature>
<evidence type="ECO:0000256" key="1">
    <source>
        <dbReference type="SAM" id="Phobius"/>
    </source>
</evidence>
<feature type="transmembrane region" description="Helical" evidence="1">
    <location>
        <begin position="981"/>
        <end position="1007"/>
    </location>
</feature>
<feature type="transmembrane region" description="Helical" evidence="1">
    <location>
        <begin position="447"/>
        <end position="467"/>
    </location>
</feature>
<dbReference type="Gene3D" id="3.30.70.1320">
    <property type="entry name" value="Multidrug efflux transporter AcrB pore domain like"/>
    <property type="match status" value="1"/>
</dbReference>
<feature type="transmembrane region" description="Helical" evidence="1">
    <location>
        <begin position="365"/>
        <end position="390"/>
    </location>
</feature>
<dbReference type="AlphaFoldDB" id="A0A2Z4YAR8"/>
<feature type="transmembrane region" description="Helical" evidence="1">
    <location>
        <begin position="524"/>
        <end position="544"/>
    </location>
</feature>
<keyword evidence="1" id="KW-0472">Membrane</keyword>
<protein>
    <recommendedName>
        <fullName evidence="4">RND multidrug efflux transporter</fullName>
    </recommendedName>
</protein>
<feature type="transmembrane region" description="Helical" evidence="1">
    <location>
        <begin position="904"/>
        <end position="922"/>
    </location>
</feature>
<dbReference type="Gene3D" id="3.30.2090.10">
    <property type="entry name" value="Multidrug efflux transporter AcrB TolC docking domain, DN and DC subdomains"/>
    <property type="match status" value="2"/>
</dbReference>
<dbReference type="GO" id="GO:0042910">
    <property type="term" value="F:xenobiotic transmembrane transporter activity"/>
    <property type="evidence" value="ECO:0007669"/>
    <property type="project" value="TreeGrafter"/>
</dbReference>
<evidence type="ECO:0000313" key="2">
    <source>
        <dbReference type="EMBL" id="AXA37513.1"/>
    </source>
</evidence>
<dbReference type="SUPFAM" id="SSF82866">
    <property type="entry name" value="Multidrug efflux transporter AcrB transmembrane domain"/>
    <property type="match status" value="2"/>
</dbReference>
<dbReference type="SUPFAM" id="SSF82714">
    <property type="entry name" value="Multidrug efflux transporter AcrB TolC docking domain, DN and DC subdomains"/>
    <property type="match status" value="2"/>
</dbReference>
<dbReference type="PRINTS" id="PR00702">
    <property type="entry name" value="ACRIFLAVINRP"/>
</dbReference>
<feature type="transmembrane region" description="Helical" evidence="1">
    <location>
        <begin position="848"/>
        <end position="871"/>
    </location>
</feature>
<feature type="transmembrane region" description="Helical" evidence="1">
    <location>
        <begin position="952"/>
        <end position="969"/>
    </location>
</feature>
<keyword evidence="1" id="KW-1133">Transmembrane helix</keyword>
<evidence type="ECO:0000313" key="3">
    <source>
        <dbReference type="Proteomes" id="UP000262583"/>
    </source>
</evidence>
<dbReference type="GO" id="GO:0005886">
    <property type="term" value="C:plasma membrane"/>
    <property type="evidence" value="ECO:0007669"/>
    <property type="project" value="TreeGrafter"/>
</dbReference>
<dbReference type="Gene3D" id="3.30.70.1440">
    <property type="entry name" value="Multidrug efflux transporter AcrB pore domain"/>
    <property type="match status" value="1"/>
</dbReference>
<dbReference type="InterPro" id="IPR001036">
    <property type="entry name" value="Acrflvin-R"/>
</dbReference>
<dbReference type="Gene3D" id="1.20.1640.10">
    <property type="entry name" value="Multidrug efflux transporter AcrB transmembrane domain"/>
    <property type="match status" value="2"/>
</dbReference>
<dbReference type="InterPro" id="IPR027463">
    <property type="entry name" value="AcrB_DN_DC_subdom"/>
</dbReference>
<sequence length="1040" mass="114991">MFVTVGFFGYLRLGSDLFPNIDFPIVTIVTVLPGAAPEEVETEVTERIEEAVNTISGIEELRSISSDSRSVVIIQFALEKDPDVAAEEVRDRINRIQRDLPRDIDPPVVQKVDPGAIPIAIVAVSAPRPTREISEYADKVLRRRLENVSGVGQVSLIGARPREIHVYVDPFKLRAHGLSVLDVERALATENLQAPGGALKLGANEFTLRTLGRVTRVEDLAEIPVARRADHTIRLRDVADVEDGAKEAESAAFLDDEPTVLLQILKQSGSNTVEVTDRVFERLEELRQELPAGYRLEVARDSSIFIRASTKALKEHLLIGALLAAIVVYFFLANTRTTLISALAIPTSIVATFGLMWAAGYTLNMITLLALTLSVGIVVDDAIVVIENIYRHMEELGESPFEAARNATREIALAVLSITVSLIAVFLPIAFMTGIVGRFMSSFGVTMSYAILVSLLVSFSMTPALAARLLKPPARVLPPGAGAYMAEDGPVPVVIEPKSKVRGLYHWIETGYLWLLAKSLRHRWVVVLLGVATLLSLVPLLRVVNKNFLPNNDQSEFTVNIRAPEGTSLEATQIITQRIARDIRRQEGVRYTLSTVGSSEGSPNVAQIYVRLVDIHERKFGQFEFMDYVRTKILPNYANENLRVSVAQVEGFQIGDRNADVMFMIGGPDLDKLAQYADEFLKVLKNAPGAVDVDSSLVLGKPEFQVEIDRAKASELGVSTADLARVLRLLVAGDRVSYYNEGGEQYEIRLRALPELRNQLENLSLITVPSTRFGSIPITDVVKFKKASGPADIRRLNRQRAVTLYADVVPGMSQQVVLDLLTAKAKELNMEPGYRTGFVGRSKELNKAFGAFLITFLMAIAFMYLVLAALFESWLQPFIILLSLPLSLPFGIVSLWFFRDSLNVFSMLGVLVLFAIVKKNSILQIDHTNQLRAEGMERFAAIMQANRDRLRPILMTTMAFVAGMIPLFVTKGVGAGTNRTISTVVIGGQTLSLLLTLIITPVVYSLLDDLRQSAFVRRLVWPLRQLLRLTDRVDRARKGQ</sequence>
<dbReference type="PANTHER" id="PTHR32063">
    <property type="match status" value="1"/>
</dbReference>
<dbReference type="EMBL" id="CP030759">
    <property type="protein sequence ID" value="AXA37513.1"/>
    <property type="molecule type" value="Genomic_DNA"/>
</dbReference>
<dbReference type="SUPFAM" id="SSF82693">
    <property type="entry name" value="Multidrug efflux transporter AcrB pore domain, PN1, PN2, PC1 and PC2 subdomains"/>
    <property type="match status" value="3"/>
</dbReference>
<feature type="transmembrane region" description="Helical" evidence="1">
    <location>
        <begin position="411"/>
        <end position="435"/>
    </location>
</feature>
<organism evidence="2 3">
    <name type="scientific">Sumerlaea chitinivorans</name>
    <dbReference type="NCBI Taxonomy" id="2250252"/>
    <lineage>
        <taxon>Bacteria</taxon>
        <taxon>Candidatus Sumerlaeota</taxon>
        <taxon>Candidatus Sumerlaeia</taxon>
        <taxon>Candidatus Sumerlaeales</taxon>
        <taxon>Candidatus Sumerlaeaceae</taxon>
        <taxon>Candidatus Sumerlaea</taxon>
    </lineage>
</organism>
<dbReference type="Pfam" id="PF00873">
    <property type="entry name" value="ACR_tran"/>
    <property type="match status" value="1"/>
</dbReference>
<accession>A0A2Z4YAR8</accession>
<reference evidence="2 3" key="1">
    <citation type="submission" date="2018-05" db="EMBL/GenBank/DDBJ databases">
        <title>A metagenomic window into the 2 km-deep terrestrial subsurface aquifer revealed taxonomically and functionally diverse microbial community comprising novel uncultured bacterial lineages.</title>
        <authorList>
            <person name="Kadnikov V.V."/>
            <person name="Mardanov A.V."/>
            <person name="Beletsky A.V."/>
            <person name="Banks D."/>
            <person name="Pimenov N.V."/>
            <person name="Frank Y.A."/>
            <person name="Karnachuk O.V."/>
            <person name="Ravin N.V."/>
        </authorList>
    </citation>
    <scope>NUCLEOTIDE SEQUENCE [LARGE SCALE GENOMIC DNA]</scope>
    <source>
        <strain evidence="2">BY</strain>
    </source>
</reference>